<dbReference type="STRING" id="78410.A0A0P7BV68"/>
<comment type="caution">
    <text evidence="1">The sequence shown here is derived from an EMBL/GenBank/DDBJ whole genome shotgun (WGS) entry which is preliminary data.</text>
</comment>
<dbReference type="OrthoDB" id="5422777at2759"/>
<gene>
    <name evidence="1" type="ORF">AK830_g982</name>
</gene>
<accession>A0A0P7BV68</accession>
<dbReference type="EMBL" id="LKCW01000006">
    <property type="protein sequence ID" value="KPM45599.1"/>
    <property type="molecule type" value="Genomic_DNA"/>
</dbReference>
<proteinExistence type="predicted"/>
<evidence type="ECO:0000313" key="2">
    <source>
        <dbReference type="Proteomes" id="UP000050424"/>
    </source>
</evidence>
<dbReference type="AlphaFoldDB" id="A0A0P7BV68"/>
<name>A0A0P7BV68_9HYPO</name>
<protein>
    <submittedName>
        <fullName evidence="1">Uncharacterized protein</fullName>
    </submittedName>
</protein>
<sequence>MFCGPVKSAFHSKDVLAKKIATEKRCEKLRALSADGIVSWAIAYPSASWSSGTMGQDAFSSLVDSIEPRTQAWPPMVLKSLQELQSTEIRGNQAFDTLVQSLSELSRHDLPQERVVSRQTVNPVDEPNKRNRETKDMFAEAPITNVMRHLPQPFVKAVQNSQQWKWERSSGFDTTSCLATLFPRSEKDDVSFTIWVGHNDGYRLNNIFGVTSSFS</sequence>
<organism evidence="1 2">
    <name type="scientific">Neonectria ditissima</name>
    <dbReference type="NCBI Taxonomy" id="78410"/>
    <lineage>
        <taxon>Eukaryota</taxon>
        <taxon>Fungi</taxon>
        <taxon>Dikarya</taxon>
        <taxon>Ascomycota</taxon>
        <taxon>Pezizomycotina</taxon>
        <taxon>Sordariomycetes</taxon>
        <taxon>Hypocreomycetidae</taxon>
        <taxon>Hypocreales</taxon>
        <taxon>Nectriaceae</taxon>
        <taxon>Neonectria</taxon>
    </lineage>
</organism>
<dbReference type="Proteomes" id="UP000050424">
    <property type="component" value="Unassembled WGS sequence"/>
</dbReference>
<evidence type="ECO:0000313" key="1">
    <source>
        <dbReference type="EMBL" id="KPM45599.1"/>
    </source>
</evidence>
<keyword evidence="2" id="KW-1185">Reference proteome</keyword>
<reference evidence="1 2" key="1">
    <citation type="submission" date="2015-09" db="EMBL/GenBank/DDBJ databases">
        <title>Draft genome of a European isolate of the apple canker pathogen Neonectria ditissima.</title>
        <authorList>
            <person name="Gomez-Cortecero A."/>
            <person name="Harrison R.J."/>
            <person name="Armitage A.D."/>
        </authorList>
    </citation>
    <scope>NUCLEOTIDE SEQUENCE [LARGE SCALE GENOMIC DNA]</scope>
    <source>
        <strain evidence="1 2">R09/05</strain>
    </source>
</reference>